<dbReference type="NCBIfam" id="TIGR01641">
    <property type="entry name" value="phageSPP1_gp7"/>
    <property type="match status" value="1"/>
</dbReference>
<dbReference type="PROSITE" id="PS51996">
    <property type="entry name" value="TR_MART"/>
    <property type="match status" value="1"/>
</dbReference>
<dbReference type="GO" id="GO:0005576">
    <property type="term" value="C:extracellular region"/>
    <property type="evidence" value="ECO:0007669"/>
    <property type="project" value="InterPro"/>
</dbReference>
<dbReference type="Pfam" id="PF03496">
    <property type="entry name" value="ADPrib_exo_Tox"/>
    <property type="match status" value="1"/>
</dbReference>
<feature type="domain" description="ADP ribosyltransferase" evidence="1">
    <location>
        <begin position="289"/>
        <end position="443"/>
    </location>
</feature>
<dbReference type="EMBL" id="QAYG01000002">
    <property type="protein sequence ID" value="PTW61419.1"/>
    <property type="molecule type" value="Genomic_DNA"/>
</dbReference>
<dbReference type="Proteomes" id="UP000244081">
    <property type="component" value="Unassembled WGS sequence"/>
</dbReference>
<dbReference type="Pfam" id="PF04233">
    <property type="entry name" value="Phage_Mu_F"/>
    <property type="match status" value="1"/>
</dbReference>
<dbReference type="AlphaFoldDB" id="A0A2T5VCD0"/>
<organism evidence="3 4">
    <name type="scientific">Breoghania corrubedonensis</name>
    <dbReference type="NCBI Taxonomy" id="665038"/>
    <lineage>
        <taxon>Bacteria</taxon>
        <taxon>Pseudomonadati</taxon>
        <taxon>Pseudomonadota</taxon>
        <taxon>Alphaproteobacteria</taxon>
        <taxon>Hyphomicrobiales</taxon>
        <taxon>Stappiaceae</taxon>
        <taxon>Breoghania</taxon>
    </lineage>
</organism>
<accession>A0A2T5VCD0</accession>
<proteinExistence type="predicted"/>
<dbReference type="OrthoDB" id="9813502at2"/>
<sequence length="460" mass="52118">MTAVLKPLPPREAIAALRRRRQTLAPTFAWQDVYAAEHAAMFTVAKSAGYDILTDILAGLETALKDGGTLRDFTRDLTPILQQKGWWGRKAVVDPETGEPVLAQLGSPRRLQTIFDVNMRVSYAAGHWSQFQRTKAARPYLRYVAILDERTRPEHAARHNLCLPVDHPYWKTWAPPCGWNCRCTLQSLSERDVERMRSQLKFTPPPDEYREWTNKRTGEVRSVPVGIDPGWDYNPGEAGHLATLQKLEAKYDRRGQGLLFGELPKEWPKGPETPEAAEELASEIDRAQREWTDSLDEDKLDAIAFYKAEGHRLANRLLRDGWYGLNGEEDDAEIEAAKEMTADLHRALKTAAFPRTVTTFRGVDADTAEQFAKLEPGDLFLDKGFYSSSLYEPIAQAFGDFVVETRVPKGAHAVALVHYIPDVNHVEYEVLLDAGYRFRVIEKTEDRLVLEVITGREDEA</sequence>
<evidence type="ECO:0000259" key="2">
    <source>
        <dbReference type="Pfam" id="PF04233"/>
    </source>
</evidence>
<dbReference type="InterPro" id="IPR006528">
    <property type="entry name" value="Phage_head_morphogenesis_dom"/>
</dbReference>
<dbReference type="RefSeq" id="WP_107989281.1">
    <property type="nucleotide sequence ID" value="NZ_QAYG01000002.1"/>
</dbReference>
<evidence type="ECO:0000313" key="4">
    <source>
        <dbReference type="Proteomes" id="UP000244081"/>
    </source>
</evidence>
<evidence type="ECO:0000259" key="1">
    <source>
        <dbReference type="Pfam" id="PF03496"/>
    </source>
</evidence>
<comment type="caution">
    <text evidence="3">The sequence shown here is derived from an EMBL/GenBank/DDBJ whole genome shotgun (WGS) entry which is preliminary data.</text>
</comment>
<gene>
    <name evidence="3" type="ORF">C8N35_102128</name>
</gene>
<dbReference type="SUPFAM" id="SSF56399">
    <property type="entry name" value="ADP-ribosylation"/>
    <property type="match status" value="1"/>
</dbReference>
<name>A0A2T5VCD0_9HYPH</name>
<dbReference type="InterPro" id="IPR003540">
    <property type="entry name" value="ADP-ribosyltransferase"/>
</dbReference>
<keyword evidence="4" id="KW-1185">Reference proteome</keyword>
<evidence type="ECO:0000313" key="3">
    <source>
        <dbReference type="EMBL" id="PTW61419.1"/>
    </source>
</evidence>
<feature type="domain" description="Phage head morphogenesis" evidence="2">
    <location>
        <begin position="56"/>
        <end position="185"/>
    </location>
</feature>
<reference evidence="3 4" key="1">
    <citation type="submission" date="2018-04" db="EMBL/GenBank/DDBJ databases">
        <title>Genomic Encyclopedia of Archaeal and Bacterial Type Strains, Phase II (KMG-II): from individual species to whole genera.</title>
        <authorList>
            <person name="Goeker M."/>
        </authorList>
    </citation>
    <scope>NUCLEOTIDE SEQUENCE [LARGE SCALE GENOMIC DNA]</scope>
    <source>
        <strain evidence="3 4">DSM 23382</strain>
    </source>
</reference>
<protein>
    <submittedName>
        <fullName evidence="3">SPP1 gp7 family putative phage head morphogenesis protein</fullName>
    </submittedName>
</protein>
<dbReference type="Gene3D" id="3.90.176.10">
    <property type="entry name" value="Toxin ADP-ribosyltransferase, Chain A, domain 1"/>
    <property type="match status" value="1"/>
</dbReference>